<comment type="caution">
    <text evidence="12">The sequence shown here is derived from an EMBL/GenBank/DDBJ whole genome shotgun (WGS) entry which is preliminary data.</text>
</comment>
<dbReference type="PROSITE" id="PS50089">
    <property type="entry name" value="ZF_RING_2"/>
    <property type="match status" value="1"/>
</dbReference>
<evidence type="ECO:0000256" key="7">
    <source>
        <dbReference type="ARBA" id="ARBA00023015"/>
    </source>
</evidence>
<evidence type="ECO:0000256" key="3">
    <source>
        <dbReference type="ARBA" id="ARBA00022679"/>
    </source>
</evidence>
<dbReference type="OrthoDB" id="21204at2759"/>
<keyword evidence="12" id="KW-0436">Ligase</keyword>
<dbReference type="GO" id="GO:0000209">
    <property type="term" value="P:protein polyubiquitination"/>
    <property type="evidence" value="ECO:0007669"/>
    <property type="project" value="TreeGrafter"/>
</dbReference>
<feature type="non-terminal residue" evidence="12">
    <location>
        <position position="353"/>
    </location>
</feature>
<dbReference type="EC" id="2.3.2.27" evidence="2"/>
<dbReference type="Gene3D" id="3.30.40.10">
    <property type="entry name" value="Zinc/RING finger domain, C3HC4 (zinc finger)"/>
    <property type="match status" value="1"/>
</dbReference>
<evidence type="ECO:0000259" key="11">
    <source>
        <dbReference type="PROSITE" id="PS50089"/>
    </source>
</evidence>
<feature type="region of interest" description="Disordered" evidence="10">
    <location>
        <begin position="223"/>
        <end position="353"/>
    </location>
</feature>
<keyword evidence="5 9" id="KW-0863">Zinc-finger</keyword>
<keyword evidence="13" id="KW-1185">Reference proteome</keyword>
<dbReference type="PANTHER" id="PTHR46077:SF1">
    <property type="entry name" value="TOP1 BINDING ARGININE_SERINE RICH PROTEIN, E3 UBIQUITIN LIGASE"/>
    <property type="match status" value="1"/>
</dbReference>
<dbReference type="EMBL" id="WAAF01010901">
    <property type="protein sequence ID" value="NXX44950.1"/>
    <property type="molecule type" value="Genomic_DNA"/>
</dbReference>
<keyword evidence="8" id="KW-0804">Transcription</keyword>
<dbReference type="PROSITE" id="PS00518">
    <property type="entry name" value="ZF_RING_1"/>
    <property type="match status" value="1"/>
</dbReference>
<dbReference type="GO" id="GO:0006513">
    <property type="term" value="P:protein monoubiquitination"/>
    <property type="evidence" value="ECO:0007669"/>
    <property type="project" value="TreeGrafter"/>
</dbReference>
<dbReference type="InterPro" id="IPR013083">
    <property type="entry name" value="Znf_RING/FYVE/PHD"/>
</dbReference>
<feature type="compositionally biased region" description="Basic and acidic residues" evidence="10">
    <location>
        <begin position="228"/>
        <end position="239"/>
    </location>
</feature>
<name>A0A852J179_9PICI</name>
<evidence type="ECO:0000256" key="9">
    <source>
        <dbReference type="PROSITE-ProRule" id="PRU00175"/>
    </source>
</evidence>
<evidence type="ECO:0000313" key="12">
    <source>
        <dbReference type="EMBL" id="NXX44950.1"/>
    </source>
</evidence>
<evidence type="ECO:0000256" key="1">
    <source>
        <dbReference type="ARBA" id="ARBA00000900"/>
    </source>
</evidence>
<feature type="compositionally biased region" description="Low complexity" evidence="10">
    <location>
        <begin position="250"/>
        <end position="261"/>
    </location>
</feature>
<feature type="compositionally biased region" description="Basic residues" evidence="10">
    <location>
        <begin position="344"/>
        <end position="353"/>
    </location>
</feature>
<organism evidence="12 13">
    <name type="scientific">Tricholaema leucomelas</name>
    <name type="common">pied barbet</name>
    <dbReference type="NCBI Taxonomy" id="240729"/>
    <lineage>
        <taxon>Eukaryota</taxon>
        <taxon>Metazoa</taxon>
        <taxon>Chordata</taxon>
        <taxon>Craniata</taxon>
        <taxon>Vertebrata</taxon>
        <taxon>Euteleostomi</taxon>
        <taxon>Archelosauria</taxon>
        <taxon>Archosauria</taxon>
        <taxon>Dinosauria</taxon>
        <taxon>Saurischia</taxon>
        <taxon>Theropoda</taxon>
        <taxon>Coelurosauria</taxon>
        <taxon>Aves</taxon>
        <taxon>Neognathae</taxon>
        <taxon>Neoaves</taxon>
        <taxon>Telluraves</taxon>
        <taxon>Coraciimorphae</taxon>
        <taxon>Piciformes</taxon>
        <taxon>Lybiidae</taxon>
        <taxon>Tricholaema lacrymosa</taxon>
    </lineage>
</organism>
<keyword evidence="4" id="KW-0479">Metal-binding</keyword>
<keyword evidence="3" id="KW-0808">Transferase</keyword>
<protein>
    <recommendedName>
        <fullName evidence="2">RING-type E3 ubiquitin transferase</fullName>
        <ecNumber evidence="2">2.3.2.27</ecNumber>
    </recommendedName>
</protein>
<evidence type="ECO:0000256" key="6">
    <source>
        <dbReference type="ARBA" id="ARBA00022833"/>
    </source>
</evidence>
<dbReference type="InterPro" id="IPR017907">
    <property type="entry name" value="Znf_RING_CS"/>
</dbReference>
<dbReference type="GO" id="GO:0061630">
    <property type="term" value="F:ubiquitin protein ligase activity"/>
    <property type="evidence" value="ECO:0007669"/>
    <property type="project" value="UniProtKB-EC"/>
</dbReference>
<dbReference type="PANTHER" id="PTHR46077">
    <property type="entry name" value="E3 UBIQUITIN-PROTEIN LIGASE TOPORS"/>
    <property type="match status" value="1"/>
</dbReference>
<dbReference type="GO" id="GO:0016874">
    <property type="term" value="F:ligase activity"/>
    <property type="evidence" value="ECO:0007669"/>
    <property type="project" value="UniProtKB-KW"/>
</dbReference>
<evidence type="ECO:0000256" key="2">
    <source>
        <dbReference type="ARBA" id="ARBA00012483"/>
    </source>
</evidence>
<dbReference type="Pfam" id="PF13639">
    <property type="entry name" value="zf-RING_2"/>
    <property type="match status" value="1"/>
</dbReference>
<accession>A0A852J179</accession>
<proteinExistence type="predicted"/>
<gene>
    <name evidence="12" type="primary">Topors_1</name>
    <name evidence="12" type="ORF">TRILEU_R05130</name>
</gene>
<dbReference type="AlphaFoldDB" id="A0A852J179"/>
<evidence type="ECO:0000256" key="8">
    <source>
        <dbReference type="ARBA" id="ARBA00023163"/>
    </source>
</evidence>
<dbReference type="SMART" id="SM00184">
    <property type="entry name" value="RING"/>
    <property type="match status" value="1"/>
</dbReference>
<evidence type="ECO:0000256" key="5">
    <source>
        <dbReference type="ARBA" id="ARBA00022771"/>
    </source>
</evidence>
<dbReference type="Proteomes" id="UP000627253">
    <property type="component" value="Unassembled WGS sequence"/>
</dbReference>
<feature type="domain" description="RING-type" evidence="11">
    <location>
        <begin position="9"/>
        <end position="48"/>
    </location>
</feature>
<comment type="catalytic activity">
    <reaction evidence="1">
        <text>S-ubiquitinyl-[E2 ubiquitin-conjugating enzyme]-L-cysteine + [acceptor protein]-L-lysine = [E2 ubiquitin-conjugating enzyme]-L-cysteine + N(6)-ubiquitinyl-[acceptor protein]-L-lysine.</text>
        <dbReference type="EC" id="2.3.2.27"/>
    </reaction>
</comment>
<reference evidence="12" key="1">
    <citation type="submission" date="2020-02" db="EMBL/GenBank/DDBJ databases">
        <title>Bird 10,000 Genomes (B10K) Project - Family phase.</title>
        <authorList>
            <person name="Zhang G."/>
        </authorList>
    </citation>
    <scope>NUCLEOTIDE SEQUENCE</scope>
    <source>
        <strain evidence="12">B10K-DU-002-37</strain>
        <tissue evidence="12">Muscle</tissue>
    </source>
</reference>
<feature type="region of interest" description="Disordered" evidence="10">
    <location>
        <begin position="75"/>
        <end position="99"/>
    </location>
</feature>
<dbReference type="GO" id="GO:0008270">
    <property type="term" value="F:zinc ion binding"/>
    <property type="evidence" value="ECO:0007669"/>
    <property type="project" value="UniProtKB-KW"/>
</dbReference>
<keyword evidence="6" id="KW-0862">Zinc</keyword>
<feature type="non-terminal residue" evidence="12">
    <location>
        <position position="1"/>
    </location>
</feature>
<evidence type="ECO:0000256" key="10">
    <source>
        <dbReference type="SAM" id="MobiDB-lite"/>
    </source>
</evidence>
<keyword evidence="7" id="KW-0805">Transcription regulation</keyword>
<evidence type="ECO:0000313" key="13">
    <source>
        <dbReference type="Proteomes" id="UP000627253"/>
    </source>
</evidence>
<dbReference type="SUPFAM" id="SSF57850">
    <property type="entry name" value="RING/U-box"/>
    <property type="match status" value="1"/>
</dbReference>
<sequence length="353" mass="38872">MSEETEQTCPICCNVQKGAGIVQPCQHQFCLGCILRWAKNTSSCPLCKEEMVSVRFSVRGEDDYLEYFITRPAQPSTSSQAGRAPERLGGSSSRPYGPPLSSLHRMPFLREQRAAETAARATVGGLLPESWAVLFRASRHLLFRVLPWLRHELEAIYEGRWWLAVATEKLILAELCLNGPDREALVHRLRPSLQQFTTSLVEDLIDVLQDACSREAKKLLSSCAAEQEDNRPADSRGPADFRGGTPAPPLASSSGSAGSSAGEEEPSTSDAALCRGPGCPQSMPIHTCQEQPQEETGQVPEPGPSAQDCSNNPSAPGHRLSHLREGHRCPKKRRAPNTQDCPLPRKRHPRRRR</sequence>
<evidence type="ECO:0000256" key="4">
    <source>
        <dbReference type="ARBA" id="ARBA00022723"/>
    </source>
</evidence>
<dbReference type="InterPro" id="IPR001841">
    <property type="entry name" value="Znf_RING"/>
</dbReference>